<proteinExistence type="predicted"/>
<evidence type="ECO:0000313" key="2">
    <source>
        <dbReference type="EMBL" id="KAF5340116.1"/>
    </source>
</evidence>
<comment type="caution">
    <text evidence="2">The sequence shown here is derived from an EMBL/GenBank/DDBJ whole genome shotgun (WGS) entry which is preliminary data.</text>
</comment>
<sequence>MFFSATVLSIAVVAATVATAASAKPTPSFKRQDEGNLTSCVMSLTADKDVGNIDFQRELNFVIASSLNIATNTPIFNLGVVITDVEGSTFTVQDDLSVDNFTAAETAAILTGFVSESHPGEGGVIEWTFDSVNCEDATSTSE</sequence>
<dbReference type="EMBL" id="JAACJM010000179">
    <property type="protein sequence ID" value="KAF5340116.1"/>
    <property type="molecule type" value="Genomic_DNA"/>
</dbReference>
<feature type="signal peptide" evidence="1">
    <location>
        <begin position="1"/>
        <end position="23"/>
    </location>
</feature>
<dbReference type="OrthoDB" id="3018247at2759"/>
<evidence type="ECO:0000313" key="3">
    <source>
        <dbReference type="Proteomes" id="UP000559256"/>
    </source>
</evidence>
<dbReference type="Proteomes" id="UP000559256">
    <property type="component" value="Unassembled WGS sequence"/>
</dbReference>
<organism evidence="2 3">
    <name type="scientific">Tetrapyrgos nigripes</name>
    <dbReference type="NCBI Taxonomy" id="182062"/>
    <lineage>
        <taxon>Eukaryota</taxon>
        <taxon>Fungi</taxon>
        <taxon>Dikarya</taxon>
        <taxon>Basidiomycota</taxon>
        <taxon>Agaricomycotina</taxon>
        <taxon>Agaricomycetes</taxon>
        <taxon>Agaricomycetidae</taxon>
        <taxon>Agaricales</taxon>
        <taxon>Marasmiineae</taxon>
        <taxon>Marasmiaceae</taxon>
        <taxon>Tetrapyrgos</taxon>
    </lineage>
</organism>
<accession>A0A8H5CE66</accession>
<protein>
    <submittedName>
        <fullName evidence="2">Uncharacterized protein</fullName>
    </submittedName>
</protein>
<keyword evidence="1" id="KW-0732">Signal</keyword>
<evidence type="ECO:0000256" key="1">
    <source>
        <dbReference type="SAM" id="SignalP"/>
    </source>
</evidence>
<reference evidence="2 3" key="1">
    <citation type="journal article" date="2020" name="ISME J.">
        <title>Uncovering the hidden diversity of litter-decomposition mechanisms in mushroom-forming fungi.</title>
        <authorList>
            <person name="Floudas D."/>
            <person name="Bentzer J."/>
            <person name="Ahren D."/>
            <person name="Johansson T."/>
            <person name="Persson P."/>
            <person name="Tunlid A."/>
        </authorList>
    </citation>
    <scope>NUCLEOTIDE SEQUENCE [LARGE SCALE GENOMIC DNA]</scope>
    <source>
        <strain evidence="2 3">CBS 291.85</strain>
    </source>
</reference>
<dbReference type="AlphaFoldDB" id="A0A8H5CE66"/>
<keyword evidence="3" id="KW-1185">Reference proteome</keyword>
<name>A0A8H5CE66_9AGAR</name>
<feature type="chain" id="PRO_5034760807" evidence="1">
    <location>
        <begin position="24"/>
        <end position="142"/>
    </location>
</feature>
<gene>
    <name evidence="2" type="ORF">D9758_013132</name>
</gene>